<gene>
    <name evidence="2" type="ORF">LCGC14_2987680</name>
</gene>
<reference evidence="2" key="1">
    <citation type="journal article" date="2015" name="Nature">
        <title>Complex archaea that bridge the gap between prokaryotes and eukaryotes.</title>
        <authorList>
            <person name="Spang A."/>
            <person name="Saw J.H."/>
            <person name="Jorgensen S.L."/>
            <person name="Zaremba-Niedzwiedzka K."/>
            <person name="Martijn J."/>
            <person name="Lind A.E."/>
            <person name="van Eijk R."/>
            <person name="Schleper C."/>
            <person name="Guy L."/>
            <person name="Ettema T.J."/>
        </authorList>
    </citation>
    <scope>NUCLEOTIDE SEQUENCE</scope>
</reference>
<keyword evidence="1" id="KW-0472">Membrane</keyword>
<keyword evidence="1" id="KW-0812">Transmembrane</keyword>
<evidence type="ECO:0000313" key="2">
    <source>
        <dbReference type="EMBL" id="KKK64097.1"/>
    </source>
</evidence>
<comment type="caution">
    <text evidence="2">The sequence shown here is derived from an EMBL/GenBank/DDBJ whole genome shotgun (WGS) entry which is preliminary data.</text>
</comment>
<dbReference type="AlphaFoldDB" id="A0A0F8X4S0"/>
<feature type="transmembrane region" description="Helical" evidence="1">
    <location>
        <begin position="6"/>
        <end position="26"/>
    </location>
</feature>
<keyword evidence="1" id="KW-1133">Transmembrane helix</keyword>
<proteinExistence type="predicted"/>
<protein>
    <submittedName>
        <fullName evidence="2">Uncharacterized protein</fullName>
    </submittedName>
</protein>
<dbReference type="EMBL" id="LAZR01061182">
    <property type="protein sequence ID" value="KKK64097.1"/>
    <property type="molecule type" value="Genomic_DNA"/>
</dbReference>
<name>A0A0F8X4S0_9ZZZZ</name>
<organism evidence="2">
    <name type="scientific">marine sediment metagenome</name>
    <dbReference type="NCBI Taxonomy" id="412755"/>
    <lineage>
        <taxon>unclassified sequences</taxon>
        <taxon>metagenomes</taxon>
        <taxon>ecological metagenomes</taxon>
    </lineage>
</organism>
<evidence type="ECO:0000256" key="1">
    <source>
        <dbReference type="SAM" id="Phobius"/>
    </source>
</evidence>
<accession>A0A0F8X4S0</accession>
<sequence>MESSNLATIIGSGVTVVAVGIGVYVISTFMKNIKKDIMDTLNRQFTNCGTRMDKIDKVDDEQWTVLREHGHKGLDANGSKVVV</sequence>